<dbReference type="RefSeq" id="WP_225235000.1">
    <property type="nucleotide sequence ID" value="NZ_JBAPLV010000042.1"/>
</dbReference>
<reference evidence="2 3" key="1">
    <citation type="submission" date="2024-03" db="EMBL/GenBank/DDBJ databases">
        <title>Draft genome sequence of Klenkia terrae.</title>
        <authorList>
            <person name="Duangmal K."/>
            <person name="Chantavorakit T."/>
        </authorList>
    </citation>
    <scope>NUCLEOTIDE SEQUENCE [LARGE SCALE GENOMIC DNA]</scope>
    <source>
        <strain evidence="2 3">JCM 17786</strain>
    </source>
</reference>
<evidence type="ECO:0000313" key="2">
    <source>
        <dbReference type="EMBL" id="MEI4281251.1"/>
    </source>
</evidence>
<dbReference type="EMBL" id="JBAPLV010000042">
    <property type="protein sequence ID" value="MEI4281251.1"/>
    <property type="molecule type" value="Genomic_DNA"/>
</dbReference>
<protein>
    <submittedName>
        <fullName evidence="2">Uncharacterized protein</fullName>
    </submittedName>
</protein>
<organism evidence="2 3">
    <name type="scientific">Klenkia terrae</name>
    <dbReference type="NCBI Taxonomy" id="1052259"/>
    <lineage>
        <taxon>Bacteria</taxon>
        <taxon>Bacillati</taxon>
        <taxon>Actinomycetota</taxon>
        <taxon>Actinomycetes</taxon>
        <taxon>Geodermatophilales</taxon>
        <taxon>Geodermatophilaceae</taxon>
        <taxon>Klenkia</taxon>
    </lineage>
</organism>
<evidence type="ECO:0000256" key="1">
    <source>
        <dbReference type="SAM" id="MobiDB-lite"/>
    </source>
</evidence>
<comment type="caution">
    <text evidence="2">The sequence shown here is derived from an EMBL/GenBank/DDBJ whole genome shotgun (WGS) entry which is preliminary data.</text>
</comment>
<keyword evidence="3" id="KW-1185">Reference proteome</keyword>
<dbReference type="Proteomes" id="UP001373496">
    <property type="component" value="Unassembled WGS sequence"/>
</dbReference>
<feature type="compositionally biased region" description="Basic and acidic residues" evidence="1">
    <location>
        <begin position="20"/>
        <end position="29"/>
    </location>
</feature>
<evidence type="ECO:0000313" key="3">
    <source>
        <dbReference type="Proteomes" id="UP001373496"/>
    </source>
</evidence>
<proteinExistence type="predicted"/>
<feature type="region of interest" description="Disordered" evidence="1">
    <location>
        <begin position="1"/>
        <end position="29"/>
    </location>
</feature>
<name>A0ABU8EEJ4_9ACTN</name>
<sequence>MTSDPYVEELRSQLTRRHPDRTPDRSHDRDVARLLSPWRRQRNLGVLRLR</sequence>
<accession>A0ABU8EEJ4</accession>
<gene>
    <name evidence="2" type="ORF">UXQ13_22450</name>
</gene>